<dbReference type="GO" id="GO:0005506">
    <property type="term" value="F:iron ion binding"/>
    <property type="evidence" value="ECO:0007669"/>
    <property type="project" value="InterPro"/>
</dbReference>
<evidence type="ECO:0008006" key="12">
    <source>
        <dbReference type="Google" id="ProtNLM"/>
    </source>
</evidence>
<comment type="similarity">
    <text evidence="2 9">Belongs to the cytochrome P450 family.</text>
</comment>
<reference evidence="10" key="1">
    <citation type="submission" date="2023-04" db="EMBL/GenBank/DDBJ databases">
        <authorList>
            <person name="Vijverberg K."/>
            <person name="Xiong W."/>
            <person name="Schranz E."/>
        </authorList>
    </citation>
    <scope>NUCLEOTIDE SEQUENCE</scope>
</reference>
<dbReference type="GO" id="GO:0016705">
    <property type="term" value="F:oxidoreductase activity, acting on paired donors, with incorporation or reduction of molecular oxygen"/>
    <property type="evidence" value="ECO:0007669"/>
    <property type="project" value="InterPro"/>
</dbReference>
<evidence type="ECO:0000313" key="11">
    <source>
        <dbReference type="Proteomes" id="UP001177003"/>
    </source>
</evidence>
<dbReference type="PROSITE" id="PS00086">
    <property type="entry name" value="CYTOCHROME_P450"/>
    <property type="match status" value="1"/>
</dbReference>
<protein>
    <recommendedName>
        <fullName evidence="12">Cytochrome P450</fullName>
    </recommendedName>
</protein>
<evidence type="ECO:0000256" key="3">
    <source>
        <dbReference type="ARBA" id="ARBA00022617"/>
    </source>
</evidence>
<keyword evidence="4 8" id="KW-0479">Metal-binding</keyword>
<dbReference type="Pfam" id="PF00067">
    <property type="entry name" value="p450"/>
    <property type="match status" value="1"/>
</dbReference>
<sequence>MELLFLGISFITFLFLLHGLGLYRARKLPPGPAGFPIIGNLLDIGPKPHESLAKLSHKYGPLMTIRLGSITSVVASTPNAAREILQHNDDACSGRFVPDAVTALDNHDSAVLWISANQEWRNMRKALNLSLTHQHKLETLRDVRQSVVEGMVEFLHQSGRKKVAVDIGNLAFAVALNQMSNTCVSKNVASYESDDVGGFKTAVKTLMEVDGKFNIADIFPVLKPLDPQKIRRQAKAAYGWFDKVTEGFINERLKHRQLKLPRFGDMLDSLLDYSEDKESDFNLIHIKSLFVDLFLAGTETSSNTTEWAMTELLLNPDMFLRVREELSKTIGKDRKIQEAKLLDLPYLQAVIKETMRLHLSVPLLAPHKTETEVKLDKYIVPKNTQILVNAWSIARDPRYWENPLMFEPERFLGGKVDYKGQNFEFLPFGSGRRMCPGINLANRAVSLMVASFVYHFDWELPHARKEMDMNDIFGLVLLRATPLVATPIPVIP</sequence>
<dbReference type="Proteomes" id="UP001177003">
    <property type="component" value="Chromosome 7"/>
</dbReference>
<dbReference type="AlphaFoldDB" id="A0AA36EEP9"/>
<evidence type="ECO:0000256" key="2">
    <source>
        <dbReference type="ARBA" id="ARBA00010617"/>
    </source>
</evidence>
<name>A0AA36EEP9_LACSI</name>
<gene>
    <name evidence="10" type="ORF">LSALG_LOCUS32450</name>
</gene>
<comment type="cofactor">
    <cofactor evidence="1 8">
        <name>heme</name>
        <dbReference type="ChEBI" id="CHEBI:30413"/>
    </cofactor>
</comment>
<feature type="binding site" description="axial binding residue" evidence="8">
    <location>
        <position position="435"/>
    </location>
    <ligand>
        <name>heme</name>
        <dbReference type="ChEBI" id="CHEBI:30413"/>
    </ligand>
    <ligandPart>
        <name>Fe</name>
        <dbReference type="ChEBI" id="CHEBI:18248"/>
    </ligandPart>
</feature>
<evidence type="ECO:0000256" key="6">
    <source>
        <dbReference type="ARBA" id="ARBA00023004"/>
    </source>
</evidence>
<organism evidence="10 11">
    <name type="scientific">Lactuca saligna</name>
    <name type="common">Willowleaf lettuce</name>
    <dbReference type="NCBI Taxonomy" id="75948"/>
    <lineage>
        <taxon>Eukaryota</taxon>
        <taxon>Viridiplantae</taxon>
        <taxon>Streptophyta</taxon>
        <taxon>Embryophyta</taxon>
        <taxon>Tracheophyta</taxon>
        <taxon>Spermatophyta</taxon>
        <taxon>Magnoliopsida</taxon>
        <taxon>eudicotyledons</taxon>
        <taxon>Gunneridae</taxon>
        <taxon>Pentapetalae</taxon>
        <taxon>asterids</taxon>
        <taxon>campanulids</taxon>
        <taxon>Asterales</taxon>
        <taxon>Asteraceae</taxon>
        <taxon>Cichorioideae</taxon>
        <taxon>Cichorieae</taxon>
        <taxon>Lactucinae</taxon>
        <taxon>Lactuca</taxon>
    </lineage>
</organism>
<evidence type="ECO:0000313" key="10">
    <source>
        <dbReference type="EMBL" id="CAI9293424.1"/>
    </source>
</evidence>
<dbReference type="PANTHER" id="PTHR47950">
    <property type="entry name" value="CYTOCHROME P450, FAMILY 76, SUBFAMILY C, POLYPEPTIDE 5-RELATED"/>
    <property type="match status" value="1"/>
</dbReference>
<evidence type="ECO:0000256" key="1">
    <source>
        <dbReference type="ARBA" id="ARBA00001971"/>
    </source>
</evidence>
<keyword evidence="3 8" id="KW-0349">Heme</keyword>
<dbReference type="SUPFAM" id="SSF48264">
    <property type="entry name" value="Cytochrome P450"/>
    <property type="match status" value="1"/>
</dbReference>
<dbReference type="PANTHER" id="PTHR47950:SF42">
    <property type="entry name" value="GERANIOL 8-HYDROXYLASE"/>
    <property type="match status" value="1"/>
</dbReference>
<proteinExistence type="inferred from homology"/>
<dbReference type="InterPro" id="IPR002401">
    <property type="entry name" value="Cyt_P450_E_grp-I"/>
</dbReference>
<keyword evidence="5 9" id="KW-0560">Oxidoreductase</keyword>
<keyword evidence="7 9" id="KW-0503">Monooxygenase</keyword>
<keyword evidence="11" id="KW-1185">Reference proteome</keyword>
<evidence type="ECO:0000256" key="8">
    <source>
        <dbReference type="PIRSR" id="PIRSR602401-1"/>
    </source>
</evidence>
<evidence type="ECO:0000256" key="5">
    <source>
        <dbReference type="ARBA" id="ARBA00023002"/>
    </source>
</evidence>
<dbReference type="Gene3D" id="1.10.630.10">
    <property type="entry name" value="Cytochrome P450"/>
    <property type="match status" value="1"/>
</dbReference>
<dbReference type="EMBL" id="OX465083">
    <property type="protein sequence ID" value="CAI9293424.1"/>
    <property type="molecule type" value="Genomic_DNA"/>
</dbReference>
<dbReference type="PRINTS" id="PR00463">
    <property type="entry name" value="EP450I"/>
</dbReference>
<dbReference type="InterPro" id="IPR036396">
    <property type="entry name" value="Cyt_P450_sf"/>
</dbReference>
<evidence type="ECO:0000256" key="7">
    <source>
        <dbReference type="ARBA" id="ARBA00023033"/>
    </source>
</evidence>
<accession>A0AA36EEP9</accession>
<dbReference type="FunFam" id="1.10.630.10:FF:000126">
    <property type="entry name" value="Predicted protein"/>
    <property type="match status" value="1"/>
</dbReference>
<evidence type="ECO:0000256" key="4">
    <source>
        <dbReference type="ARBA" id="ARBA00022723"/>
    </source>
</evidence>
<dbReference type="GO" id="GO:0004497">
    <property type="term" value="F:monooxygenase activity"/>
    <property type="evidence" value="ECO:0007669"/>
    <property type="project" value="UniProtKB-KW"/>
</dbReference>
<dbReference type="InterPro" id="IPR001128">
    <property type="entry name" value="Cyt_P450"/>
</dbReference>
<dbReference type="InterPro" id="IPR017972">
    <property type="entry name" value="Cyt_P450_CS"/>
</dbReference>
<dbReference type="PRINTS" id="PR00385">
    <property type="entry name" value="P450"/>
</dbReference>
<keyword evidence="6 8" id="KW-0408">Iron</keyword>
<evidence type="ECO:0000256" key="9">
    <source>
        <dbReference type="RuleBase" id="RU000461"/>
    </source>
</evidence>
<dbReference type="CDD" id="cd11073">
    <property type="entry name" value="CYP76-like"/>
    <property type="match status" value="1"/>
</dbReference>
<dbReference type="GO" id="GO:0020037">
    <property type="term" value="F:heme binding"/>
    <property type="evidence" value="ECO:0007669"/>
    <property type="project" value="InterPro"/>
</dbReference>